<evidence type="ECO:0000259" key="1">
    <source>
        <dbReference type="PROSITE" id="PS50943"/>
    </source>
</evidence>
<dbReference type="AlphaFoldDB" id="A0A369LCQ6"/>
<dbReference type="InterPro" id="IPR010982">
    <property type="entry name" value="Lambda_DNA-bd_dom_sf"/>
</dbReference>
<dbReference type="SUPFAM" id="SSF47413">
    <property type="entry name" value="lambda repressor-like DNA-binding domains"/>
    <property type="match status" value="1"/>
</dbReference>
<dbReference type="SMART" id="SM00530">
    <property type="entry name" value="HTH_XRE"/>
    <property type="match status" value="1"/>
</dbReference>
<dbReference type="GO" id="GO:0003677">
    <property type="term" value="F:DNA binding"/>
    <property type="evidence" value="ECO:0007669"/>
    <property type="project" value="InterPro"/>
</dbReference>
<gene>
    <name evidence="2" type="ORF">C1880_05285</name>
</gene>
<evidence type="ECO:0000313" key="2">
    <source>
        <dbReference type="EMBL" id="RDB55788.1"/>
    </source>
</evidence>
<reference evidence="2 3" key="1">
    <citation type="journal article" date="2018" name="Elife">
        <title>Discovery and characterization of a prevalent human gut bacterial enzyme sufficient for the inactivation of a family of plant toxins.</title>
        <authorList>
            <person name="Koppel N."/>
            <person name="Bisanz J.E."/>
            <person name="Pandelia M.E."/>
            <person name="Turnbaugh P.J."/>
            <person name="Balskus E.P."/>
        </authorList>
    </citation>
    <scope>NUCLEOTIDE SEQUENCE [LARGE SCALE GENOMIC DNA]</scope>
    <source>
        <strain evidence="3">anaerobia AP69FAA</strain>
    </source>
</reference>
<sequence>MAVTLGRNVKRLRERDRINKTCFAAMVGIGRPQLNKIEKGTANVRLSMVEELADALETTPEKLLFEQFDPTSIAIPRKAPDWQFDPYS</sequence>
<keyword evidence="3" id="KW-1185">Reference proteome</keyword>
<dbReference type="EMBL" id="PPTP01000004">
    <property type="protein sequence ID" value="RDB55788.1"/>
    <property type="molecule type" value="Genomic_DNA"/>
</dbReference>
<dbReference type="Pfam" id="PF13560">
    <property type="entry name" value="HTH_31"/>
    <property type="match status" value="1"/>
</dbReference>
<name>A0A369LCQ6_9ACTN</name>
<dbReference type="Proteomes" id="UP000253792">
    <property type="component" value="Unassembled WGS sequence"/>
</dbReference>
<dbReference type="InterPro" id="IPR001387">
    <property type="entry name" value="Cro/C1-type_HTH"/>
</dbReference>
<dbReference type="OrthoDB" id="3197401at2"/>
<organism evidence="2 3">
    <name type="scientific">Senegalimassilia anaerobia</name>
    <dbReference type="NCBI Taxonomy" id="1473216"/>
    <lineage>
        <taxon>Bacteria</taxon>
        <taxon>Bacillati</taxon>
        <taxon>Actinomycetota</taxon>
        <taxon>Coriobacteriia</taxon>
        <taxon>Coriobacteriales</taxon>
        <taxon>Coriobacteriaceae</taxon>
        <taxon>Senegalimassilia</taxon>
    </lineage>
</organism>
<dbReference type="STRING" id="1034345.GCA_000236865_00606"/>
<protein>
    <submittedName>
        <fullName evidence="2">XRE family transcriptional regulator</fullName>
    </submittedName>
</protein>
<proteinExistence type="predicted"/>
<accession>A0A369LCQ6</accession>
<dbReference type="Gene3D" id="1.10.260.40">
    <property type="entry name" value="lambda repressor-like DNA-binding domains"/>
    <property type="match status" value="1"/>
</dbReference>
<feature type="domain" description="HTH cro/C1-type" evidence="1">
    <location>
        <begin position="9"/>
        <end position="63"/>
    </location>
</feature>
<dbReference type="PROSITE" id="PS50943">
    <property type="entry name" value="HTH_CROC1"/>
    <property type="match status" value="1"/>
</dbReference>
<dbReference type="CDD" id="cd00093">
    <property type="entry name" value="HTH_XRE"/>
    <property type="match status" value="1"/>
</dbReference>
<comment type="caution">
    <text evidence="2">The sequence shown here is derived from an EMBL/GenBank/DDBJ whole genome shotgun (WGS) entry which is preliminary data.</text>
</comment>
<evidence type="ECO:0000313" key="3">
    <source>
        <dbReference type="Proteomes" id="UP000253792"/>
    </source>
</evidence>